<dbReference type="EMBL" id="OZ034822">
    <property type="protein sequence ID" value="CAL1412996.1"/>
    <property type="molecule type" value="Genomic_DNA"/>
</dbReference>
<evidence type="ECO:0000313" key="1">
    <source>
        <dbReference type="EMBL" id="CAL1412996.1"/>
    </source>
</evidence>
<name>A0AAV2GR95_9ROSI</name>
<reference evidence="1 2" key="1">
    <citation type="submission" date="2024-04" db="EMBL/GenBank/DDBJ databases">
        <authorList>
            <person name="Fracassetti M."/>
        </authorList>
    </citation>
    <scope>NUCLEOTIDE SEQUENCE [LARGE SCALE GENOMIC DNA]</scope>
</reference>
<gene>
    <name evidence="1" type="ORF">LTRI10_LOCUS52251</name>
</gene>
<dbReference type="Proteomes" id="UP001497516">
    <property type="component" value="Chromosome 9"/>
</dbReference>
<organism evidence="1 2">
    <name type="scientific">Linum trigynum</name>
    <dbReference type="NCBI Taxonomy" id="586398"/>
    <lineage>
        <taxon>Eukaryota</taxon>
        <taxon>Viridiplantae</taxon>
        <taxon>Streptophyta</taxon>
        <taxon>Embryophyta</taxon>
        <taxon>Tracheophyta</taxon>
        <taxon>Spermatophyta</taxon>
        <taxon>Magnoliopsida</taxon>
        <taxon>eudicotyledons</taxon>
        <taxon>Gunneridae</taxon>
        <taxon>Pentapetalae</taxon>
        <taxon>rosids</taxon>
        <taxon>fabids</taxon>
        <taxon>Malpighiales</taxon>
        <taxon>Linaceae</taxon>
        <taxon>Linum</taxon>
    </lineage>
</organism>
<accession>A0AAV2GR95</accession>
<keyword evidence="2" id="KW-1185">Reference proteome</keyword>
<protein>
    <submittedName>
        <fullName evidence="1">Uncharacterized protein</fullName>
    </submittedName>
</protein>
<sequence>MCRWTPYPITCQGGGTCLVAAGGERASISEGERLDAGLLVSVRGNDASPSGEGIDATGDEGVGGIIVRAVNFSTIGVTASAVLGVGLQMSRATREQLEAQIEKNSFET</sequence>
<dbReference type="AlphaFoldDB" id="A0AAV2GR95"/>
<evidence type="ECO:0000313" key="2">
    <source>
        <dbReference type="Proteomes" id="UP001497516"/>
    </source>
</evidence>
<proteinExistence type="predicted"/>